<reference evidence="3 4" key="1">
    <citation type="journal article" date="2024" name="J. Plant Pathol.">
        <title>Sequence and assembly of the genome of Seiridium unicorne, isolate CBS 538.82, causal agent of cypress canker disease.</title>
        <authorList>
            <person name="Scali E."/>
            <person name="Rocca G.D."/>
            <person name="Danti R."/>
            <person name="Garbelotto M."/>
            <person name="Barberini S."/>
            <person name="Baroncelli R."/>
            <person name="Emiliani G."/>
        </authorList>
    </citation>
    <scope>NUCLEOTIDE SEQUENCE [LARGE SCALE GENOMIC DNA]</scope>
    <source>
        <strain evidence="3 4">BM-138-508</strain>
    </source>
</reference>
<organism evidence="3 4">
    <name type="scientific">Seiridium unicorne</name>
    <dbReference type="NCBI Taxonomy" id="138068"/>
    <lineage>
        <taxon>Eukaryota</taxon>
        <taxon>Fungi</taxon>
        <taxon>Dikarya</taxon>
        <taxon>Ascomycota</taxon>
        <taxon>Pezizomycotina</taxon>
        <taxon>Sordariomycetes</taxon>
        <taxon>Xylariomycetidae</taxon>
        <taxon>Amphisphaeriales</taxon>
        <taxon>Sporocadaceae</taxon>
        <taxon>Seiridium</taxon>
    </lineage>
</organism>
<dbReference type="SUPFAM" id="SSF51735">
    <property type="entry name" value="NAD(P)-binding Rossmann-fold domains"/>
    <property type="match status" value="1"/>
</dbReference>
<evidence type="ECO:0000313" key="3">
    <source>
        <dbReference type="EMBL" id="KAK9422721.1"/>
    </source>
</evidence>
<name>A0ABR2V7H7_9PEZI</name>
<dbReference type="Proteomes" id="UP001408356">
    <property type="component" value="Unassembled WGS sequence"/>
</dbReference>
<protein>
    <submittedName>
        <fullName evidence="3">NAD-dependent epimerase/dehydratase domain-containing protein</fullName>
    </submittedName>
</protein>
<evidence type="ECO:0000259" key="2">
    <source>
        <dbReference type="Pfam" id="PF07993"/>
    </source>
</evidence>
<evidence type="ECO:0000259" key="1">
    <source>
        <dbReference type="Pfam" id="PF01370"/>
    </source>
</evidence>
<dbReference type="Pfam" id="PF07993">
    <property type="entry name" value="NAD_binding_4"/>
    <property type="match status" value="1"/>
</dbReference>
<dbReference type="PANTHER" id="PTHR48079">
    <property type="entry name" value="PROTEIN YEEZ"/>
    <property type="match status" value="1"/>
</dbReference>
<dbReference type="InterPro" id="IPR013120">
    <property type="entry name" value="FAR_NAD-bd"/>
</dbReference>
<dbReference type="InterPro" id="IPR036291">
    <property type="entry name" value="NAD(P)-bd_dom_sf"/>
</dbReference>
<dbReference type="EMBL" id="JARVKF010000112">
    <property type="protein sequence ID" value="KAK9422721.1"/>
    <property type="molecule type" value="Genomic_DNA"/>
</dbReference>
<dbReference type="Gene3D" id="3.40.50.720">
    <property type="entry name" value="NAD(P)-binding Rossmann-like Domain"/>
    <property type="match status" value="1"/>
</dbReference>
<comment type="caution">
    <text evidence="3">The sequence shown here is derived from an EMBL/GenBank/DDBJ whole genome shotgun (WGS) entry which is preliminary data.</text>
</comment>
<gene>
    <name evidence="3" type="ORF">SUNI508_00584</name>
</gene>
<keyword evidence="4" id="KW-1185">Reference proteome</keyword>
<dbReference type="PANTHER" id="PTHR48079:SF6">
    <property type="entry name" value="NAD(P)-BINDING DOMAIN-CONTAINING PROTEIN-RELATED"/>
    <property type="match status" value="1"/>
</dbReference>
<proteinExistence type="predicted"/>
<dbReference type="InterPro" id="IPR051783">
    <property type="entry name" value="NAD(P)-dependent_oxidoreduct"/>
</dbReference>
<feature type="domain" description="Thioester reductase (TE)" evidence="2">
    <location>
        <begin position="11"/>
        <end position="50"/>
    </location>
</feature>
<accession>A0ABR2V7H7</accession>
<evidence type="ECO:0000313" key="4">
    <source>
        <dbReference type="Proteomes" id="UP001408356"/>
    </source>
</evidence>
<sequence length="363" mass="38921">MTSSTPTEILLTGATGFIGGTILTCLLESDQSALKAATITCLVRGAERADTLSSAYGVRVRPVVYEGIDDLEATAKAASEADIVIGATLGFYPSSAQALLRGLAQSKAATGRHVWMVHLSGASNLADQPITGAYLEERTFDDLADDVYGYEKHREALRHYPQRATELGVVDAGLELGVKTLVVMPPTIYGVGTGLFNRKSIQIPAYVRAVLELGSGVVVGEGRGQANHVHVEDLAELYRLVVLAILDDGGANLPTGKKGIVFGENGLHTWMDIAQGIADACHEEGRIKDRSIRSIDLEDAGKYLKSYMDLVGGDLVELELGLCANSRTKSSIARRLGWKPSRGEEAWKRAFGEDLHAVLRAQM</sequence>
<feature type="domain" description="NAD-dependent epimerase/dehydratase" evidence="1">
    <location>
        <begin position="164"/>
        <end position="242"/>
    </location>
</feature>
<dbReference type="InterPro" id="IPR001509">
    <property type="entry name" value="Epimerase_deHydtase"/>
</dbReference>
<dbReference type="Pfam" id="PF01370">
    <property type="entry name" value="Epimerase"/>
    <property type="match status" value="1"/>
</dbReference>